<name>A0ABY4SH65_9CAUL</name>
<dbReference type="InterPro" id="IPR058532">
    <property type="entry name" value="YjbR/MT2646/Rv2570-like"/>
</dbReference>
<keyword evidence="1" id="KW-0238">DNA-binding</keyword>
<protein>
    <submittedName>
        <fullName evidence="1">MmcQ/YjbR family DNA-binding protein</fullName>
    </submittedName>
</protein>
<keyword evidence="2" id="KW-1185">Reference proteome</keyword>
<dbReference type="InterPro" id="IPR038056">
    <property type="entry name" value="YjbR-like_sf"/>
</dbReference>
<organism evidence="1 2">
    <name type="scientific">Brevundimonas albigilva</name>
    <dbReference type="NCBI Taxonomy" id="1312364"/>
    <lineage>
        <taxon>Bacteria</taxon>
        <taxon>Pseudomonadati</taxon>
        <taxon>Pseudomonadota</taxon>
        <taxon>Alphaproteobacteria</taxon>
        <taxon>Caulobacterales</taxon>
        <taxon>Caulobacteraceae</taxon>
        <taxon>Brevundimonas</taxon>
    </lineage>
</organism>
<evidence type="ECO:0000313" key="2">
    <source>
        <dbReference type="Proteomes" id="UP001055429"/>
    </source>
</evidence>
<dbReference type="SUPFAM" id="SSF142906">
    <property type="entry name" value="YjbR-like"/>
    <property type="match status" value="1"/>
</dbReference>
<gene>
    <name evidence="1" type="ORF">M8231_10980</name>
</gene>
<dbReference type="Proteomes" id="UP001055429">
    <property type="component" value="Chromosome"/>
</dbReference>
<dbReference type="GO" id="GO:0003677">
    <property type="term" value="F:DNA binding"/>
    <property type="evidence" value="ECO:0007669"/>
    <property type="project" value="UniProtKB-KW"/>
</dbReference>
<dbReference type="Pfam" id="PF04237">
    <property type="entry name" value="YjbR"/>
    <property type="match status" value="1"/>
</dbReference>
<dbReference type="RefSeq" id="WP_249749951.1">
    <property type="nucleotide sequence ID" value="NZ_CP097298.1"/>
</dbReference>
<sequence>MTHDEVRALLLSFPGVEEGVSYGQPSYKAAGKFFTWMWPKAPEGCIVVHLDNRDERDLLVEMDPATFHVTEHHRDHPIVLARIASVDRTWLRAALERRWRRVAPRRMVKAFDAA</sequence>
<evidence type="ECO:0000313" key="1">
    <source>
        <dbReference type="EMBL" id="URI14345.1"/>
    </source>
</evidence>
<reference evidence="1" key="1">
    <citation type="submission" date="2022-05" db="EMBL/GenBank/DDBJ databases">
        <title>Brevundimonas albigilva TT17 genome sequence.</title>
        <authorList>
            <person name="Lee K."/>
            <person name="Son H."/>
        </authorList>
    </citation>
    <scope>NUCLEOTIDE SEQUENCE</scope>
    <source>
        <strain evidence="1">TT17</strain>
    </source>
</reference>
<accession>A0ABY4SH65</accession>
<dbReference type="EMBL" id="CP097649">
    <property type="protein sequence ID" value="URI14345.1"/>
    <property type="molecule type" value="Genomic_DNA"/>
</dbReference>
<proteinExistence type="predicted"/>